<keyword evidence="8" id="KW-0175">Coiled coil</keyword>
<evidence type="ECO:0000256" key="5">
    <source>
        <dbReference type="ARBA" id="ARBA00022692"/>
    </source>
</evidence>
<sequence length="459" mass="50231">MRTTLLIVFCALLAPAAADTLVLNAEQAVELALANNHAIHQARARVEEAVAGRSASFGAMLPQLSASASYTRLGTVNDFQMVTPVYGQFPLRVYDPQGNLIGFTDSVAMVIGIDTMELALGGANNYLLRGTAQQTLFTWGKLINAWRIAGLGAEVEEQGLRLARQQVRSRAVEAFYGAMLAREMVALMRESQRQLERHVGQVRSLYESGFATGLDLRRARVGLSNLASELARVESGAELALAALRNTCGIEPDRPVALDGDVKYEAEPTALDDAIAAALAERPELEQLRRAARMADYGVRIARTANLPTLFAQFNYDYKNPVGFNPGWGSDWNVTAGASVPLFTGGANHSRLRQARARERQARIALAMTEEALTLEVRALHSTLEQERRNIELQSENVELAREALELAETAYENGMITNTEYLDTQLALTRSRVSHLGSLANHRIARAGLRRAMGIEEN</sequence>
<dbReference type="Gene3D" id="1.20.1600.10">
    <property type="entry name" value="Outer membrane efflux proteins (OEP)"/>
    <property type="match status" value="1"/>
</dbReference>
<evidence type="ECO:0000256" key="2">
    <source>
        <dbReference type="ARBA" id="ARBA00007613"/>
    </source>
</evidence>
<keyword evidence="4" id="KW-1134">Transmembrane beta strand</keyword>
<keyword evidence="9" id="KW-0732">Signal</keyword>
<keyword evidence="7" id="KW-0998">Cell outer membrane</keyword>
<comment type="subcellular location">
    <subcellularLocation>
        <location evidence="1">Cell outer membrane</location>
    </subcellularLocation>
</comment>
<evidence type="ECO:0000256" key="4">
    <source>
        <dbReference type="ARBA" id="ARBA00022452"/>
    </source>
</evidence>
<evidence type="ECO:0000256" key="8">
    <source>
        <dbReference type="SAM" id="Coils"/>
    </source>
</evidence>
<feature type="coiled-coil region" evidence="8">
    <location>
        <begin position="381"/>
        <end position="411"/>
    </location>
</feature>
<dbReference type="Pfam" id="PF02321">
    <property type="entry name" value="OEP"/>
    <property type="match status" value="2"/>
</dbReference>
<dbReference type="EMBL" id="DSBX01000121">
    <property type="protein sequence ID" value="HDQ99256.1"/>
    <property type="molecule type" value="Genomic_DNA"/>
</dbReference>
<dbReference type="InterPro" id="IPR003423">
    <property type="entry name" value="OMP_efflux"/>
</dbReference>
<feature type="chain" id="PRO_5031294580" evidence="9">
    <location>
        <begin position="21"/>
        <end position="459"/>
    </location>
</feature>
<keyword evidence="5" id="KW-0812">Transmembrane</keyword>
<keyword evidence="6" id="KW-0472">Membrane</keyword>
<comment type="similarity">
    <text evidence="2">Belongs to the outer membrane factor (OMF) (TC 1.B.17) family.</text>
</comment>
<comment type="caution">
    <text evidence="10">The sequence shown here is derived from an EMBL/GenBank/DDBJ whole genome shotgun (WGS) entry which is preliminary data.</text>
</comment>
<feature type="signal peptide" evidence="9">
    <location>
        <begin position="1"/>
        <end position="20"/>
    </location>
</feature>
<reference evidence="10" key="1">
    <citation type="journal article" date="2020" name="mSystems">
        <title>Genome- and Community-Level Interaction Insights into Carbon Utilization and Element Cycling Functions of Hydrothermarchaeota in Hydrothermal Sediment.</title>
        <authorList>
            <person name="Zhou Z."/>
            <person name="Liu Y."/>
            <person name="Xu W."/>
            <person name="Pan J."/>
            <person name="Luo Z.H."/>
            <person name="Li M."/>
        </authorList>
    </citation>
    <scope>NUCLEOTIDE SEQUENCE [LARGE SCALE GENOMIC DNA]</scope>
    <source>
        <strain evidence="10">SpSt-1182</strain>
    </source>
</reference>
<dbReference type="AlphaFoldDB" id="A0A7V0T5K8"/>
<organism evidence="10">
    <name type="scientific">candidate division WOR-3 bacterium</name>
    <dbReference type="NCBI Taxonomy" id="2052148"/>
    <lineage>
        <taxon>Bacteria</taxon>
        <taxon>Bacteria division WOR-3</taxon>
    </lineage>
</organism>
<dbReference type="Proteomes" id="UP000885672">
    <property type="component" value="Unassembled WGS sequence"/>
</dbReference>
<gene>
    <name evidence="10" type="ORF">ENN51_03090</name>
</gene>
<evidence type="ECO:0000256" key="9">
    <source>
        <dbReference type="SAM" id="SignalP"/>
    </source>
</evidence>
<accession>A0A7V0T5K8</accession>
<dbReference type="GO" id="GO:0009279">
    <property type="term" value="C:cell outer membrane"/>
    <property type="evidence" value="ECO:0007669"/>
    <property type="project" value="UniProtKB-SubCell"/>
</dbReference>
<evidence type="ECO:0000256" key="6">
    <source>
        <dbReference type="ARBA" id="ARBA00023136"/>
    </source>
</evidence>
<dbReference type="GO" id="GO:0015288">
    <property type="term" value="F:porin activity"/>
    <property type="evidence" value="ECO:0007669"/>
    <property type="project" value="TreeGrafter"/>
</dbReference>
<name>A0A7V0T5K8_UNCW3</name>
<evidence type="ECO:0000256" key="7">
    <source>
        <dbReference type="ARBA" id="ARBA00023237"/>
    </source>
</evidence>
<dbReference type="GO" id="GO:1990281">
    <property type="term" value="C:efflux pump complex"/>
    <property type="evidence" value="ECO:0007669"/>
    <property type="project" value="TreeGrafter"/>
</dbReference>
<evidence type="ECO:0000256" key="3">
    <source>
        <dbReference type="ARBA" id="ARBA00022448"/>
    </source>
</evidence>
<dbReference type="SUPFAM" id="SSF56954">
    <property type="entry name" value="Outer membrane efflux proteins (OEP)"/>
    <property type="match status" value="1"/>
</dbReference>
<dbReference type="PANTHER" id="PTHR30026">
    <property type="entry name" value="OUTER MEMBRANE PROTEIN TOLC"/>
    <property type="match status" value="1"/>
</dbReference>
<evidence type="ECO:0000313" key="10">
    <source>
        <dbReference type="EMBL" id="HDQ99256.1"/>
    </source>
</evidence>
<dbReference type="InterPro" id="IPR051906">
    <property type="entry name" value="TolC-like"/>
</dbReference>
<dbReference type="PANTHER" id="PTHR30026:SF20">
    <property type="entry name" value="OUTER MEMBRANE PROTEIN TOLC"/>
    <property type="match status" value="1"/>
</dbReference>
<evidence type="ECO:0000256" key="1">
    <source>
        <dbReference type="ARBA" id="ARBA00004442"/>
    </source>
</evidence>
<proteinExistence type="inferred from homology"/>
<protein>
    <submittedName>
        <fullName evidence="10">TolC family protein</fullName>
    </submittedName>
</protein>
<keyword evidence="3" id="KW-0813">Transport</keyword>
<dbReference type="GO" id="GO:0015562">
    <property type="term" value="F:efflux transmembrane transporter activity"/>
    <property type="evidence" value="ECO:0007669"/>
    <property type="project" value="InterPro"/>
</dbReference>